<dbReference type="InterPro" id="IPR008552">
    <property type="entry name" value="DUF834"/>
</dbReference>
<evidence type="ECO:0000259" key="2">
    <source>
        <dbReference type="Pfam" id="PF05754"/>
    </source>
</evidence>
<evidence type="ECO:0000256" key="1">
    <source>
        <dbReference type="SAM" id="MobiDB-lite"/>
    </source>
</evidence>
<reference evidence="5" key="4">
    <citation type="journal article" date="2008" name="Nucleic Acids Res.">
        <title>The rice annotation project database (RAP-DB): 2008 update.</title>
        <authorList>
            <consortium name="The rice annotation project (RAP)"/>
        </authorList>
    </citation>
    <scope>GENOME REANNOTATION</scope>
    <source>
        <strain evidence="5">cv. Nipponbare</strain>
    </source>
</reference>
<evidence type="ECO:0000313" key="3">
    <source>
        <dbReference type="EMBL" id="BAD37349.1"/>
    </source>
</evidence>
<reference evidence="4" key="2">
    <citation type="submission" date="2002-08" db="EMBL/GenBank/DDBJ databases">
        <title>Oryza sativa nipponbare(GA3) genomic DNA, chromosome 6, PAC clone:P0404G03.</title>
        <authorList>
            <person name="Sasaki T."/>
            <person name="Matsumoto T."/>
            <person name="Katayose Y."/>
        </authorList>
    </citation>
    <scope>NUCLEOTIDE SEQUENCE</scope>
</reference>
<evidence type="ECO:0000313" key="5">
    <source>
        <dbReference type="Proteomes" id="UP000000763"/>
    </source>
</evidence>
<dbReference type="Pfam" id="PF05754">
    <property type="entry name" value="DUF834"/>
    <property type="match status" value="1"/>
</dbReference>
<evidence type="ECO:0000313" key="4">
    <source>
        <dbReference type="EMBL" id="BAD38300.1"/>
    </source>
</evidence>
<organism evidence="4 5">
    <name type="scientific">Oryza sativa subsp. japonica</name>
    <name type="common">Rice</name>
    <dbReference type="NCBI Taxonomy" id="39947"/>
    <lineage>
        <taxon>Eukaryota</taxon>
        <taxon>Viridiplantae</taxon>
        <taxon>Streptophyta</taxon>
        <taxon>Embryophyta</taxon>
        <taxon>Tracheophyta</taxon>
        <taxon>Spermatophyta</taxon>
        <taxon>Magnoliopsida</taxon>
        <taxon>Liliopsida</taxon>
        <taxon>Poales</taxon>
        <taxon>Poaceae</taxon>
        <taxon>BOP clade</taxon>
        <taxon>Oryzoideae</taxon>
        <taxon>Oryzeae</taxon>
        <taxon>Oryzinae</taxon>
        <taxon>Oryza</taxon>
        <taxon>Oryza sativa</taxon>
    </lineage>
</organism>
<reference evidence="3" key="1">
    <citation type="submission" date="2001-04" db="EMBL/GenBank/DDBJ databases">
        <title>Oryza sativa nipponbare(GA3) genomic DNA, chromosome 6, PAC clone:P0008F02.</title>
        <authorList>
            <person name="Sasaki T."/>
            <person name="Matsumoto T."/>
            <person name="Yamamoto K."/>
        </authorList>
    </citation>
    <scope>NUCLEOTIDE SEQUENCE</scope>
</reference>
<sequence>MATVARVHRGEGSSGVEWGSGVVARLARGAAKPTVVVAGRGSGSGGDSVRLEVVKEAAASATTRAAVAGGRRLPASGGDGSSGGEDRGRGGR</sequence>
<gene>
    <name evidence="3" type="ORF">P0008F02.24</name>
    <name evidence="4" type="ORF">P0404G03.9</name>
</gene>
<feature type="domain" description="DUF834" evidence="2">
    <location>
        <begin position="5"/>
        <end position="47"/>
    </location>
</feature>
<dbReference type="Proteomes" id="UP000000763">
    <property type="component" value="Chromosome 6"/>
</dbReference>
<proteinExistence type="predicted"/>
<feature type="region of interest" description="Disordered" evidence="1">
    <location>
        <begin position="61"/>
        <end position="92"/>
    </location>
</feature>
<dbReference type="EMBL" id="AP003518">
    <property type="protein sequence ID" value="BAD37349.1"/>
    <property type="molecule type" value="Genomic_DNA"/>
</dbReference>
<protein>
    <recommendedName>
        <fullName evidence="2">DUF834 domain-containing protein</fullName>
    </recommendedName>
</protein>
<accession>Q67U71</accession>
<dbReference type="EMBL" id="AP005656">
    <property type="protein sequence ID" value="BAD38300.1"/>
    <property type="molecule type" value="Genomic_DNA"/>
</dbReference>
<dbReference type="AlphaFoldDB" id="Q67U71"/>
<feature type="compositionally biased region" description="Low complexity" evidence="1">
    <location>
        <begin position="61"/>
        <end position="72"/>
    </location>
</feature>
<reference evidence="5" key="3">
    <citation type="journal article" date="2005" name="Nature">
        <title>The map-based sequence of the rice genome.</title>
        <authorList>
            <consortium name="International rice genome sequencing project (IRGSP)"/>
            <person name="Matsumoto T."/>
            <person name="Wu J."/>
            <person name="Kanamori H."/>
            <person name="Katayose Y."/>
            <person name="Fujisawa M."/>
            <person name="Namiki N."/>
            <person name="Mizuno H."/>
            <person name="Yamamoto K."/>
            <person name="Antonio B.A."/>
            <person name="Baba T."/>
            <person name="Sakata K."/>
            <person name="Nagamura Y."/>
            <person name="Aoki H."/>
            <person name="Arikawa K."/>
            <person name="Arita K."/>
            <person name="Bito T."/>
            <person name="Chiden Y."/>
            <person name="Fujitsuka N."/>
            <person name="Fukunaka R."/>
            <person name="Hamada M."/>
            <person name="Harada C."/>
            <person name="Hayashi A."/>
            <person name="Hijishita S."/>
            <person name="Honda M."/>
            <person name="Hosokawa S."/>
            <person name="Ichikawa Y."/>
            <person name="Idonuma A."/>
            <person name="Iijima M."/>
            <person name="Ikeda M."/>
            <person name="Ikeno M."/>
            <person name="Ito K."/>
            <person name="Ito S."/>
            <person name="Ito T."/>
            <person name="Ito Y."/>
            <person name="Ito Y."/>
            <person name="Iwabuchi A."/>
            <person name="Kamiya K."/>
            <person name="Karasawa W."/>
            <person name="Kurita K."/>
            <person name="Katagiri S."/>
            <person name="Kikuta A."/>
            <person name="Kobayashi H."/>
            <person name="Kobayashi N."/>
            <person name="Machita K."/>
            <person name="Maehara T."/>
            <person name="Masukawa M."/>
            <person name="Mizubayashi T."/>
            <person name="Mukai Y."/>
            <person name="Nagasaki H."/>
            <person name="Nagata Y."/>
            <person name="Naito S."/>
            <person name="Nakashima M."/>
            <person name="Nakama Y."/>
            <person name="Nakamichi Y."/>
            <person name="Nakamura M."/>
            <person name="Meguro A."/>
            <person name="Negishi M."/>
            <person name="Ohta I."/>
            <person name="Ohta T."/>
            <person name="Okamoto M."/>
            <person name="Ono N."/>
            <person name="Saji S."/>
            <person name="Sakaguchi M."/>
            <person name="Sakai K."/>
            <person name="Shibata M."/>
            <person name="Shimokawa T."/>
            <person name="Song J."/>
            <person name="Takazaki Y."/>
            <person name="Terasawa K."/>
            <person name="Tsugane M."/>
            <person name="Tsuji K."/>
            <person name="Ueda S."/>
            <person name="Waki K."/>
            <person name="Yamagata H."/>
            <person name="Yamamoto M."/>
            <person name="Yamamoto S."/>
            <person name="Yamane H."/>
            <person name="Yoshiki S."/>
            <person name="Yoshihara R."/>
            <person name="Yukawa K."/>
            <person name="Zhong H."/>
            <person name="Yano M."/>
            <person name="Yuan Q."/>
            <person name="Ouyang S."/>
            <person name="Liu J."/>
            <person name="Jones K.M."/>
            <person name="Gansberger K."/>
            <person name="Moffat K."/>
            <person name="Hill J."/>
            <person name="Bera J."/>
            <person name="Fadrosh D."/>
            <person name="Jin S."/>
            <person name="Johri S."/>
            <person name="Kim M."/>
            <person name="Overton L."/>
            <person name="Reardon M."/>
            <person name="Tsitrin T."/>
            <person name="Vuong H."/>
            <person name="Weaver B."/>
            <person name="Ciecko A."/>
            <person name="Tallon L."/>
            <person name="Jackson J."/>
            <person name="Pai G."/>
            <person name="Aken S.V."/>
            <person name="Utterback T."/>
            <person name="Reidmuller S."/>
            <person name="Feldblyum T."/>
            <person name="Hsiao J."/>
            <person name="Zismann V."/>
            <person name="Iobst S."/>
            <person name="de Vazeille A.R."/>
            <person name="Buell C.R."/>
            <person name="Ying K."/>
            <person name="Li Y."/>
            <person name="Lu T."/>
            <person name="Huang Y."/>
            <person name="Zhao Q."/>
            <person name="Feng Q."/>
            <person name="Zhang L."/>
            <person name="Zhu J."/>
            <person name="Weng Q."/>
            <person name="Mu J."/>
            <person name="Lu Y."/>
            <person name="Fan D."/>
            <person name="Liu Y."/>
            <person name="Guan J."/>
            <person name="Zhang Y."/>
            <person name="Yu S."/>
            <person name="Liu X."/>
            <person name="Zhang Y."/>
            <person name="Hong G."/>
            <person name="Han B."/>
            <person name="Choisne N."/>
            <person name="Demange N."/>
            <person name="Orjeda G."/>
            <person name="Samain S."/>
            <person name="Cattolico L."/>
            <person name="Pelletier E."/>
            <person name="Couloux A."/>
            <person name="Segurens B."/>
            <person name="Wincker P."/>
            <person name="D'Hont A."/>
            <person name="Scarpelli C."/>
            <person name="Weissenbach J."/>
            <person name="Salanoubat M."/>
            <person name="Quetier F."/>
            <person name="Yu Y."/>
            <person name="Kim H.R."/>
            <person name="Rambo T."/>
            <person name="Currie J."/>
            <person name="Collura K."/>
            <person name="Luo M."/>
            <person name="Yang T."/>
            <person name="Ammiraju J.S.S."/>
            <person name="Engler F."/>
            <person name="Soderlund C."/>
            <person name="Wing R.A."/>
            <person name="Palmer L.E."/>
            <person name="de la Bastide M."/>
            <person name="Spiegel L."/>
            <person name="Nascimento L."/>
            <person name="Zutavern T."/>
            <person name="O'Shaughnessy A."/>
            <person name="Dike S."/>
            <person name="Dedhia N."/>
            <person name="Preston R."/>
            <person name="Balija V."/>
            <person name="McCombie W.R."/>
            <person name="Chow T."/>
            <person name="Chen H."/>
            <person name="Chung M."/>
            <person name="Chen C."/>
            <person name="Shaw J."/>
            <person name="Wu H."/>
            <person name="Hsiao K."/>
            <person name="Chao Y."/>
            <person name="Chu M."/>
            <person name="Cheng C."/>
            <person name="Hour A."/>
            <person name="Lee P."/>
            <person name="Lin S."/>
            <person name="Lin Y."/>
            <person name="Liou J."/>
            <person name="Liu S."/>
            <person name="Hsing Y."/>
            <person name="Raghuvanshi S."/>
            <person name="Mohanty A."/>
            <person name="Bharti A.K."/>
            <person name="Gaur A."/>
            <person name="Gupta V."/>
            <person name="Kumar D."/>
            <person name="Ravi V."/>
            <person name="Vij S."/>
            <person name="Kapur A."/>
            <person name="Khurana P."/>
            <person name="Khurana P."/>
            <person name="Khurana J.P."/>
            <person name="Tyagi A.K."/>
            <person name="Gaikwad K."/>
            <person name="Singh A."/>
            <person name="Dalal V."/>
            <person name="Srivastava S."/>
            <person name="Dixit A."/>
            <person name="Pal A.K."/>
            <person name="Ghazi I.A."/>
            <person name="Yadav M."/>
            <person name="Pandit A."/>
            <person name="Bhargava A."/>
            <person name="Sureshbabu K."/>
            <person name="Batra K."/>
            <person name="Sharma T.R."/>
            <person name="Mohapatra T."/>
            <person name="Singh N.K."/>
            <person name="Messing J."/>
            <person name="Nelson A.B."/>
            <person name="Fuks G."/>
            <person name="Kavchok S."/>
            <person name="Keizer G."/>
            <person name="Linton E."/>
            <person name="Llaca V."/>
            <person name="Song R."/>
            <person name="Tanyolac B."/>
            <person name="Young S."/>
            <person name="Ho-Il K."/>
            <person name="Hahn J.H."/>
            <person name="Sangsakoo G."/>
            <person name="Vanavichit A."/>
            <person name="de Mattos Luiz.A.T."/>
            <person name="Zimmer P.D."/>
            <person name="Malone G."/>
            <person name="Dellagostin O."/>
            <person name="de Oliveira A.C."/>
            <person name="Bevan M."/>
            <person name="Bancroft I."/>
            <person name="Minx P."/>
            <person name="Cordum H."/>
            <person name="Wilson R."/>
            <person name="Cheng Z."/>
            <person name="Jin W."/>
            <person name="Jiang J."/>
            <person name="Leong S.A."/>
            <person name="Iwama H."/>
            <person name="Gojobori T."/>
            <person name="Itoh T."/>
            <person name="Niimura Y."/>
            <person name="Fujii Y."/>
            <person name="Habara T."/>
            <person name="Sakai H."/>
            <person name="Sato Y."/>
            <person name="Wilson G."/>
            <person name="Kumar K."/>
            <person name="McCouch S."/>
            <person name="Juretic N."/>
            <person name="Hoen D."/>
            <person name="Wright S."/>
            <person name="Bruskiewich R."/>
            <person name="Bureau T."/>
            <person name="Miyao A."/>
            <person name="Hirochika H."/>
            <person name="Nishikawa T."/>
            <person name="Kadowaki K."/>
            <person name="Sugiura M."/>
            <person name="Burr B."/>
            <person name="Sasaki T."/>
        </authorList>
    </citation>
    <scope>NUCLEOTIDE SEQUENCE [LARGE SCALE GENOMIC DNA]</scope>
    <source>
        <strain evidence="5">cv. Nipponbare</strain>
    </source>
</reference>
<name>Q67U71_ORYSJ</name>